<gene>
    <name evidence="6" type="primary">LOC120280328</name>
</gene>
<feature type="region of interest" description="Disordered" evidence="2">
    <location>
        <begin position="502"/>
        <end position="541"/>
    </location>
</feature>
<sequence length="736" mass="82048">MMAESNEKGEFLGNMVRQSSGRAPGPLKTSFSGRSSAKNSPSFRRLGSGRTPRRDSKAAFGKFQWIRNNKVVLWLMLITLWAYIGFAVQSKWAHSDHNKAEFIGYKSKTASSQNEDGRAAQNSFLGNATASSGEKRVLMGKEKGPESKNFGVRLVDKSNQVSSQQNVTKKKKKRTRKTPVKPKVIAVENRTDEVDEGLIPRRNTSYGLIVGPFGKTEDSVLEWNAEKRKGTCNRRGEFARLVWSRTFLLVFHELSMTGAPLSMMELATEILSCGGTVSVVALSWKGGLMTELDRRGIKVLKDKRELSYKTAMKADLVIAGSAVCSSWIEQYLVHFPSGWNQLVWWIMENRREYFNRSKSMLNRVKMLTFLSDSQSKQWLAWCEEDHIQLKSQPMVVPLSINDELAFVAGIPSSLNTPATSIEKMLEKRDLLRNTVRKEMGLTDDDMLMMTLSSINPGKGQRLLLESALLVAEHNVSMEDLKINVTRLNELSEVASQNITLLGNGSNQETVPSKTDQNNKLREGSQKSKSATSKKKKKRRSRITSILSLAKHNKTLAQEEQAGLRRLLVDTKGSGHQNLKVLIGSIGSKSNKELYIKAILRFLSQHPNLSKSVLWTSSTTRVASLYAAADVYVINAQGPGETFGRVTIEAMAFGLPVLGTDAGGTQEIVEHGMTGLLHPLGRDGIKGLAQHIQYFLNNPSVRKKMGSKGSLKVQATYLKQHMYEKMAKVLRQCMKIK</sequence>
<evidence type="ECO:0000313" key="6">
    <source>
        <dbReference type="RefSeq" id="XP_039143058.1"/>
    </source>
</evidence>
<evidence type="ECO:0000256" key="3">
    <source>
        <dbReference type="SAM" id="Phobius"/>
    </source>
</evidence>
<feature type="region of interest" description="Disordered" evidence="2">
    <location>
        <begin position="131"/>
        <end position="150"/>
    </location>
</feature>
<feature type="compositionally biased region" description="Basic and acidic residues" evidence="2">
    <location>
        <begin position="1"/>
        <end position="10"/>
    </location>
</feature>
<feature type="compositionally biased region" description="Basic and acidic residues" evidence="2">
    <location>
        <begin position="133"/>
        <end position="146"/>
    </location>
</feature>
<keyword evidence="3" id="KW-0812">Transmembrane</keyword>
<feature type="domain" description="Glycosyl transferase family 1" evidence="4">
    <location>
        <begin position="599"/>
        <end position="708"/>
    </location>
</feature>
<feature type="compositionally biased region" description="Basic and acidic residues" evidence="2">
    <location>
        <begin position="516"/>
        <end position="525"/>
    </location>
</feature>
<protein>
    <submittedName>
        <fullName evidence="6">LOW QUALITY PROTEIN: uncharacterized protein LOC120280328</fullName>
    </submittedName>
</protein>
<dbReference type="Proteomes" id="UP001515500">
    <property type="component" value="Chromosome 17"/>
</dbReference>
<dbReference type="Pfam" id="PF00534">
    <property type="entry name" value="Glycos_transf_1"/>
    <property type="match status" value="1"/>
</dbReference>
<dbReference type="Gene3D" id="3.40.50.2000">
    <property type="entry name" value="Glycogen Phosphorylase B"/>
    <property type="match status" value="1"/>
</dbReference>
<reference evidence="6" key="1">
    <citation type="submission" date="2025-08" db="UniProtKB">
        <authorList>
            <consortium name="RefSeq"/>
        </authorList>
    </citation>
    <scope>IDENTIFICATION</scope>
</reference>
<evidence type="ECO:0000313" key="5">
    <source>
        <dbReference type="Proteomes" id="UP001515500"/>
    </source>
</evidence>
<dbReference type="InterPro" id="IPR001296">
    <property type="entry name" value="Glyco_trans_1"/>
</dbReference>
<feature type="compositionally biased region" description="Polar residues" evidence="2">
    <location>
        <begin position="29"/>
        <end position="42"/>
    </location>
</feature>
<keyword evidence="3" id="KW-0472">Membrane</keyword>
<keyword evidence="1" id="KW-0808">Transferase</keyword>
<proteinExistence type="predicted"/>
<feature type="transmembrane region" description="Helical" evidence="3">
    <location>
        <begin position="71"/>
        <end position="88"/>
    </location>
</feature>
<keyword evidence="5" id="KW-1185">Reference proteome</keyword>
<evidence type="ECO:0000256" key="1">
    <source>
        <dbReference type="ARBA" id="ARBA00022676"/>
    </source>
</evidence>
<dbReference type="PANTHER" id="PTHR47778">
    <property type="entry name" value="BNAA05G14870D PROTEIN"/>
    <property type="match status" value="1"/>
</dbReference>
<feature type="compositionally biased region" description="Polar residues" evidence="2">
    <location>
        <begin position="502"/>
        <end position="515"/>
    </location>
</feature>
<dbReference type="GO" id="GO:0016757">
    <property type="term" value="F:glycosyltransferase activity"/>
    <property type="evidence" value="ECO:0007669"/>
    <property type="project" value="UniProtKB-KW"/>
</dbReference>
<feature type="compositionally biased region" description="Basic residues" evidence="2">
    <location>
        <begin position="168"/>
        <end position="180"/>
    </location>
</feature>
<name>A0AB40CYD0_DIOCR</name>
<feature type="region of interest" description="Disordered" evidence="2">
    <location>
        <begin position="159"/>
        <end position="180"/>
    </location>
</feature>
<dbReference type="GeneID" id="120280328"/>
<dbReference type="InterPro" id="IPR041693">
    <property type="entry name" value="Glyco_trans_4_5"/>
</dbReference>
<feature type="region of interest" description="Disordered" evidence="2">
    <location>
        <begin position="1"/>
        <end position="55"/>
    </location>
</feature>
<dbReference type="PANTHER" id="PTHR47778:SF2">
    <property type="entry name" value="GLYCOSYL TRANSFERASE FAMILY 1 DOMAIN-CONTAINING PROTEIN"/>
    <property type="match status" value="1"/>
</dbReference>
<feature type="compositionally biased region" description="Basic residues" evidence="2">
    <location>
        <begin position="531"/>
        <end position="541"/>
    </location>
</feature>
<dbReference type="AlphaFoldDB" id="A0AB40CYD0"/>
<dbReference type="Pfam" id="PF16994">
    <property type="entry name" value="Glyco_trans_4_5"/>
    <property type="match status" value="1"/>
</dbReference>
<organism evidence="5 6">
    <name type="scientific">Dioscorea cayennensis subsp. rotundata</name>
    <name type="common">White Guinea yam</name>
    <name type="synonym">Dioscorea rotundata</name>
    <dbReference type="NCBI Taxonomy" id="55577"/>
    <lineage>
        <taxon>Eukaryota</taxon>
        <taxon>Viridiplantae</taxon>
        <taxon>Streptophyta</taxon>
        <taxon>Embryophyta</taxon>
        <taxon>Tracheophyta</taxon>
        <taxon>Spermatophyta</taxon>
        <taxon>Magnoliopsida</taxon>
        <taxon>Liliopsida</taxon>
        <taxon>Dioscoreales</taxon>
        <taxon>Dioscoreaceae</taxon>
        <taxon>Dioscorea</taxon>
    </lineage>
</organism>
<keyword evidence="3" id="KW-1133">Transmembrane helix</keyword>
<dbReference type="SUPFAM" id="SSF53756">
    <property type="entry name" value="UDP-Glycosyltransferase/glycogen phosphorylase"/>
    <property type="match status" value="1"/>
</dbReference>
<accession>A0AB40CYD0</accession>
<keyword evidence="1" id="KW-0328">Glycosyltransferase</keyword>
<evidence type="ECO:0000256" key="2">
    <source>
        <dbReference type="SAM" id="MobiDB-lite"/>
    </source>
</evidence>
<dbReference type="RefSeq" id="XP_039143058.1">
    <property type="nucleotide sequence ID" value="XM_039287124.1"/>
</dbReference>
<dbReference type="CDD" id="cd03801">
    <property type="entry name" value="GT4_PimA-like"/>
    <property type="match status" value="1"/>
</dbReference>
<evidence type="ECO:0000259" key="4">
    <source>
        <dbReference type="Pfam" id="PF00534"/>
    </source>
</evidence>